<keyword evidence="3" id="KW-1185">Reference proteome</keyword>
<dbReference type="OrthoDB" id="9801479at2"/>
<dbReference type="Gene3D" id="3.40.50.360">
    <property type="match status" value="1"/>
</dbReference>
<evidence type="ECO:0000313" key="3">
    <source>
        <dbReference type="Proteomes" id="UP000198995"/>
    </source>
</evidence>
<evidence type="ECO:0000313" key="2">
    <source>
        <dbReference type="EMBL" id="SDD40171.1"/>
    </source>
</evidence>
<reference evidence="2 3" key="1">
    <citation type="submission" date="2016-10" db="EMBL/GenBank/DDBJ databases">
        <authorList>
            <person name="de Groot N.N."/>
        </authorList>
    </citation>
    <scope>NUCLEOTIDE SEQUENCE [LARGE SCALE GENOMIC DNA]</scope>
    <source>
        <strain evidence="2 3">DSM 20475</strain>
    </source>
</reference>
<organism evidence="2 3">
    <name type="scientific">Peptococcus niger</name>
    <dbReference type="NCBI Taxonomy" id="2741"/>
    <lineage>
        <taxon>Bacteria</taxon>
        <taxon>Bacillati</taxon>
        <taxon>Bacillota</taxon>
        <taxon>Clostridia</taxon>
        <taxon>Eubacteriales</taxon>
        <taxon>Peptococcaceae</taxon>
        <taxon>Peptococcus</taxon>
    </lineage>
</organism>
<accession>A0A1G6UFY6</accession>
<dbReference type="STRING" id="2741.SAMN04489866_10345"/>
<dbReference type="InterPro" id="IPR029039">
    <property type="entry name" value="Flavoprotein-like_sf"/>
</dbReference>
<dbReference type="Proteomes" id="UP000198995">
    <property type="component" value="Unassembled WGS sequence"/>
</dbReference>
<protein>
    <submittedName>
        <fullName evidence="2">Flavodoxin domain-containing protein</fullName>
    </submittedName>
</protein>
<feature type="domain" description="Flavodoxin-like" evidence="1">
    <location>
        <begin position="5"/>
        <end position="136"/>
    </location>
</feature>
<dbReference type="AlphaFoldDB" id="A0A1G6UFY6"/>
<sequence length="177" mass="19246">MMKGLIAYSSLTGNTKTLAEKLAVGLAELGDWTLVDIKKGASAQGYDCVLAGGWIDRAWPDKVAKQWIQALPKEIPCGIFVTMGAEPSSEHGDRVRANLDSLLECFKVSLDKAVLPGLVDPVLLERVRKMPAQALGENGESIREQMVAAGERSRVATEEEYEEAVAAFRKTIQDKIS</sequence>
<evidence type="ECO:0000259" key="1">
    <source>
        <dbReference type="Pfam" id="PF12641"/>
    </source>
</evidence>
<dbReference type="RefSeq" id="WP_091791317.1">
    <property type="nucleotide sequence ID" value="NZ_FNAF01000003.1"/>
</dbReference>
<dbReference type="InterPro" id="IPR008254">
    <property type="entry name" value="Flavodoxin/NO_synth"/>
</dbReference>
<dbReference type="GO" id="GO:0016651">
    <property type="term" value="F:oxidoreductase activity, acting on NAD(P)H"/>
    <property type="evidence" value="ECO:0007669"/>
    <property type="project" value="UniProtKB-ARBA"/>
</dbReference>
<proteinExistence type="predicted"/>
<dbReference type="SUPFAM" id="SSF52218">
    <property type="entry name" value="Flavoproteins"/>
    <property type="match status" value="1"/>
</dbReference>
<gene>
    <name evidence="2" type="ORF">SAMN04489866_10345</name>
</gene>
<dbReference type="GO" id="GO:0010181">
    <property type="term" value="F:FMN binding"/>
    <property type="evidence" value="ECO:0007669"/>
    <property type="project" value="InterPro"/>
</dbReference>
<dbReference type="Pfam" id="PF12641">
    <property type="entry name" value="Flavodoxin_3"/>
    <property type="match status" value="1"/>
</dbReference>
<name>A0A1G6UFY6_PEPNI</name>
<dbReference type="EMBL" id="FNAF01000003">
    <property type="protein sequence ID" value="SDD40171.1"/>
    <property type="molecule type" value="Genomic_DNA"/>
</dbReference>